<sequence length="538" mass="62362">MKPGNRKEDEQQRGSKRDSNESPPESSKEHELHFRSGRYILDIPHGNESSYNDHSSLMQDEQPGNNDLEINKKGENPNESEKQIRNHGCMFPLHPKQLWTWEVIFVLSIVFILFLAPGIYYFPLGLFIFICIIYGLLLIGIIVCCLKVTLTDPVDRNVLYVRCEKSESVIENQDLSYFCDRCDAYVHERAQHCLECNKCVDMFDNHCKFLNNCIGGKNYIEYFLLLFLVMAKTLFFMMISFIFIITALASKEKFQEGFYKLYSNELANRFVLALFILVINALALSVVLFIGRILKENKQFWSKGITSHELQVYQDRSEKIHKEYEQAHITKSEYEEKMQELGDINKRRKRSYIKQIKSETQKVYKKKLLKFKGQPSRGRRQGQGERIQDKKSDKISNSKCQSGQKKGQHEKNSMNNVRNGAKKKLSFEGSKDSSEEFKISKPRKRMKAPLILENEKSSQEIIGNSNDISNDMEPEKESDSSNFEAFKKPQLGKNSLTAPSYLHHKNNLNDQSSYTNEDQLTIMKKDSPSEFSDDPSSI</sequence>
<comment type="similarity">
    <text evidence="7">Belongs to the DHHC palmitoyltransferase family.</text>
</comment>
<dbReference type="InterPro" id="IPR001594">
    <property type="entry name" value="Palmitoyltrfase_DHHC"/>
</dbReference>
<dbReference type="PROSITE" id="PS50216">
    <property type="entry name" value="DHHC"/>
    <property type="match status" value="1"/>
</dbReference>
<evidence type="ECO:0000313" key="11">
    <source>
        <dbReference type="Proteomes" id="UP001295684"/>
    </source>
</evidence>
<name>A0AAD1UGD3_EUPCR</name>
<evidence type="ECO:0000256" key="4">
    <source>
        <dbReference type="ARBA" id="ARBA00022989"/>
    </source>
</evidence>
<evidence type="ECO:0000256" key="5">
    <source>
        <dbReference type="ARBA" id="ARBA00023136"/>
    </source>
</evidence>
<feature type="region of interest" description="Disordered" evidence="8">
    <location>
        <begin position="1"/>
        <end position="34"/>
    </location>
</feature>
<evidence type="ECO:0000256" key="2">
    <source>
        <dbReference type="ARBA" id="ARBA00022679"/>
    </source>
</evidence>
<feature type="compositionally biased region" description="Polar residues" evidence="8">
    <location>
        <begin position="508"/>
        <end position="519"/>
    </location>
</feature>
<proteinExistence type="inferred from homology"/>
<keyword evidence="3 7" id="KW-0812">Transmembrane</keyword>
<protein>
    <recommendedName>
        <fullName evidence="7">Palmitoyltransferase</fullName>
        <ecNumber evidence="7">2.3.1.225</ecNumber>
    </recommendedName>
</protein>
<feature type="compositionally biased region" description="Basic and acidic residues" evidence="8">
    <location>
        <begin position="69"/>
        <end position="82"/>
    </location>
</feature>
<dbReference type="AlphaFoldDB" id="A0AAD1UGD3"/>
<dbReference type="GO" id="GO:0019706">
    <property type="term" value="F:protein-cysteine S-palmitoyltransferase activity"/>
    <property type="evidence" value="ECO:0007669"/>
    <property type="project" value="UniProtKB-EC"/>
</dbReference>
<dbReference type="GO" id="GO:0005794">
    <property type="term" value="C:Golgi apparatus"/>
    <property type="evidence" value="ECO:0007669"/>
    <property type="project" value="TreeGrafter"/>
</dbReference>
<feature type="domain" description="Palmitoyltransferase DHHC" evidence="9">
    <location>
        <begin position="176"/>
        <end position="310"/>
    </location>
</feature>
<evidence type="ECO:0000256" key="6">
    <source>
        <dbReference type="ARBA" id="ARBA00023315"/>
    </source>
</evidence>
<keyword evidence="6 7" id="KW-0012">Acyltransferase</keyword>
<dbReference type="GO" id="GO:0005783">
    <property type="term" value="C:endoplasmic reticulum"/>
    <property type="evidence" value="ECO:0007669"/>
    <property type="project" value="TreeGrafter"/>
</dbReference>
<dbReference type="EC" id="2.3.1.225" evidence="7"/>
<keyword evidence="2 7" id="KW-0808">Transferase</keyword>
<keyword evidence="11" id="KW-1185">Reference proteome</keyword>
<dbReference type="GO" id="GO:0006612">
    <property type="term" value="P:protein targeting to membrane"/>
    <property type="evidence" value="ECO:0007669"/>
    <property type="project" value="TreeGrafter"/>
</dbReference>
<evidence type="ECO:0000313" key="10">
    <source>
        <dbReference type="EMBL" id="CAI2364718.1"/>
    </source>
</evidence>
<dbReference type="GO" id="GO:0016020">
    <property type="term" value="C:membrane"/>
    <property type="evidence" value="ECO:0007669"/>
    <property type="project" value="UniProtKB-SubCell"/>
</dbReference>
<comment type="subcellular location">
    <subcellularLocation>
        <location evidence="1">Membrane</location>
        <topology evidence="1">Multi-pass membrane protein</topology>
    </subcellularLocation>
</comment>
<feature type="compositionally biased region" description="Polar residues" evidence="8">
    <location>
        <begin position="51"/>
        <end position="65"/>
    </location>
</feature>
<accession>A0AAD1UGD3</accession>
<feature type="region of interest" description="Disordered" evidence="8">
    <location>
        <begin position="51"/>
        <end position="82"/>
    </location>
</feature>
<evidence type="ECO:0000256" key="8">
    <source>
        <dbReference type="SAM" id="MobiDB-lite"/>
    </source>
</evidence>
<feature type="transmembrane region" description="Helical" evidence="7">
    <location>
        <begin position="222"/>
        <end position="250"/>
    </location>
</feature>
<comment type="domain">
    <text evidence="7">The DHHC domain is required for palmitoyltransferase activity.</text>
</comment>
<dbReference type="InterPro" id="IPR039859">
    <property type="entry name" value="PFA4/ZDH16/20/ERF2-like"/>
</dbReference>
<feature type="compositionally biased region" description="Basic and acidic residues" evidence="8">
    <location>
        <begin position="382"/>
        <end position="396"/>
    </location>
</feature>
<dbReference type="EMBL" id="CAMPGE010005876">
    <property type="protein sequence ID" value="CAI2364718.1"/>
    <property type="molecule type" value="Genomic_DNA"/>
</dbReference>
<evidence type="ECO:0000256" key="7">
    <source>
        <dbReference type="RuleBase" id="RU079119"/>
    </source>
</evidence>
<feature type="transmembrane region" description="Helical" evidence="7">
    <location>
        <begin position="126"/>
        <end position="146"/>
    </location>
</feature>
<evidence type="ECO:0000256" key="3">
    <source>
        <dbReference type="ARBA" id="ARBA00022692"/>
    </source>
</evidence>
<comment type="catalytic activity">
    <reaction evidence="7">
        <text>L-cysteinyl-[protein] + hexadecanoyl-CoA = S-hexadecanoyl-L-cysteinyl-[protein] + CoA</text>
        <dbReference type="Rhea" id="RHEA:36683"/>
        <dbReference type="Rhea" id="RHEA-COMP:10131"/>
        <dbReference type="Rhea" id="RHEA-COMP:11032"/>
        <dbReference type="ChEBI" id="CHEBI:29950"/>
        <dbReference type="ChEBI" id="CHEBI:57287"/>
        <dbReference type="ChEBI" id="CHEBI:57379"/>
        <dbReference type="ChEBI" id="CHEBI:74151"/>
        <dbReference type="EC" id="2.3.1.225"/>
    </reaction>
</comment>
<dbReference type="Pfam" id="PF01529">
    <property type="entry name" value="DHHC"/>
    <property type="match status" value="1"/>
</dbReference>
<dbReference type="PANTHER" id="PTHR22883:SF203">
    <property type="entry name" value="PALMITOYLTRANSFERASE"/>
    <property type="match status" value="1"/>
</dbReference>
<dbReference type="Proteomes" id="UP001295684">
    <property type="component" value="Unassembled WGS sequence"/>
</dbReference>
<dbReference type="PANTHER" id="PTHR22883">
    <property type="entry name" value="ZINC FINGER DHHC DOMAIN CONTAINING PROTEIN"/>
    <property type="match status" value="1"/>
</dbReference>
<feature type="transmembrane region" description="Helical" evidence="7">
    <location>
        <begin position="98"/>
        <end position="120"/>
    </location>
</feature>
<keyword evidence="4 7" id="KW-1133">Transmembrane helix</keyword>
<gene>
    <name evidence="10" type="ORF">ECRASSUSDP1_LOCUS6064</name>
</gene>
<reference evidence="10" key="1">
    <citation type="submission" date="2023-07" db="EMBL/GenBank/DDBJ databases">
        <authorList>
            <consortium name="AG Swart"/>
            <person name="Singh M."/>
            <person name="Singh A."/>
            <person name="Seah K."/>
            <person name="Emmerich C."/>
        </authorList>
    </citation>
    <scope>NUCLEOTIDE SEQUENCE</scope>
    <source>
        <strain evidence="10">DP1</strain>
    </source>
</reference>
<feature type="region of interest" description="Disordered" evidence="8">
    <location>
        <begin position="368"/>
        <end position="538"/>
    </location>
</feature>
<comment type="caution">
    <text evidence="10">The sequence shown here is derived from an EMBL/GenBank/DDBJ whole genome shotgun (WGS) entry which is preliminary data.</text>
</comment>
<evidence type="ECO:0000256" key="1">
    <source>
        <dbReference type="ARBA" id="ARBA00004141"/>
    </source>
</evidence>
<evidence type="ECO:0000259" key="9">
    <source>
        <dbReference type="Pfam" id="PF01529"/>
    </source>
</evidence>
<organism evidence="10 11">
    <name type="scientific">Euplotes crassus</name>
    <dbReference type="NCBI Taxonomy" id="5936"/>
    <lineage>
        <taxon>Eukaryota</taxon>
        <taxon>Sar</taxon>
        <taxon>Alveolata</taxon>
        <taxon>Ciliophora</taxon>
        <taxon>Intramacronucleata</taxon>
        <taxon>Spirotrichea</taxon>
        <taxon>Hypotrichia</taxon>
        <taxon>Euplotida</taxon>
        <taxon>Euplotidae</taxon>
        <taxon>Moneuplotes</taxon>
    </lineage>
</organism>
<feature type="transmembrane region" description="Helical" evidence="7">
    <location>
        <begin position="270"/>
        <end position="294"/>
    </location>
</feature>
<feature type="compositionally biased region" description="Basic and acidic residues" evidence="8">
    <location>
        <begin position="425"/>
        <end position="439"/>
    </location>
</feature>
<feature type="compositionally biased region" description="Polar residues" evidence="8">
    <location>
        <begin position="459"/>
        <end position="469"/>
    </location>
</feature>
<keyword evidence="5 7" id="KW-0472">Membrane</keyword>